<keyword evidence="1" id="KW-0812">Transmembrane</keyword>
<feature type="transmembrane region" description="Helical" evidence="1">
    <location>
        <begin position="41"/>
        <end position="58"/>
    </location>
</feature>
<keyword evidence="1" id="KW-1133">Transmembrane helix</keyword>
<evidence type="ECO:0000313" key="2">
    <source>
        <dbReference type="EMBL" id="MBD2318758.1"/>
    </source>
</evidence>
<proteinExistence type="predicted"/>
<protein>
    <recommendedName>
        <fullName evidence="4">Peptidase C39 domain-containing protein</fullName>
    </recommendedName>
</protein>
<feature type="transmembrane region" description="Helical" evidence="1">
    <location>
        <begin position="107"/>
        <end position="126"/>
    </location>
</feature>
<sequence>MFLAIAICMFFLIGSYFGRYFAQKGLTADNALRHYQKQVYWIGSITFGIIILIIILMNSGKNSPWVPAWILLYVGAYAWQGVLLICSFCIGLMLLLEISAWKDWQCLQQLILFLLISISSVFLLFYQNLPITDLLESPRILKGVVLQTTPYSCAAATIATLSRRVNPLAQTTELDVVKLAGTSRQGTNILSEIQAMEQLGLAP</sequence>
<dbReference type="RefSeq" id="WP_190580040.1">
    <property type="nucleotide sequence ID" value="NZ_CAWPQU010000028.1"/>
</dbReference>
<dbReference type="EMBL" id="JACJQY010000034">
    <property type="protein sequence ID" value="MBD2318758.1"/>
    <property type="molecule type" value="Genomic_DNA"/>
</dbReference>
<feature type="transmembrane region" description="Helical" evidence="1">
    <location>
        <begin position="70"/>
        <end position="95"/>
    </location>
</feature>
<dbReference type="Proteomes" id="UP000618445">
    <property type="component" value="Unassembled WGS sequence"/>
</dbReference>
<name>A0ABR8CDC4_9CYAN</name>
<keyword evidence="1" id="KW-0472">Membrane</keyword>
<keyword evidence="3" id="KW-1185">Reference proteome</keyword>
<gene>
    <name evidence="2" type="ORF">H6G05_18125</name>
</gene>
<evidence type="ECO:0000256" key="1">
    <source>
        <dbReference type="SAM" id="Phobius"/>
    </source>
</evidence>
<organism evidence="2 3">
    <name type="scientific">Phormidium tenue FACHB-1050</name>
    <dbReference type="NCBI Taxonomy" id="2692857"/>
    <lineage>
        <taxon>Bacteria</taxon>
        <taxon>Bacillati</taxon>
        <taxon>Cyanobacteriota</taxon>
        <taxon>Cyanophyceae</taxon>
        <taxon>Oscillatoriophycideae</taxon>
        <taxon>Oscillatoriales</taxon>
        <taxon>Oscillatoriaceae</taxon>
        <taxon>Phormidium</taxon>
    </lineage>
</organism>
<evidence type="ECO:0000313" key="3">
    <source>
        <dbReference type="Proteomes" id="UP000618445"/>
    </source>
</evidence>
<reference evidence="2 3" key="1">
    <citation type="journal article" date="2020" name="ISME J.">
        <title>Comparative genomics reveals insights into cyanobacterial evolution and habitat adaptation.</title>
        <authorList>
            <person name="Chen M.Y."/>
            <person name="Teng W.K."/>
            <person name="Zhao L."/>
            <person name="Hu C.X."/>
            <person name="Zhou Y.K."/>
            <person name="Han B.P."/>
            <person name="Song L.R."/>
            <person name="Shu W.S."/>
        </authorList>
    </citation>
    <scope>NUCLEOTIDE SEQUENCE [LARGE SCALE GENOMIC DNA]</scope>
    <source>
        <strain evidence="2 3">FACHB-1050</strain>
    </source>
</reference>
<comment type="caution">
    <text evidence="2">The sequence shown here is derived from an EMBL/GenBank/DDBJ whole genome shotgun (WGS) entry which is preliminary data.</text>
</comment>
<accession>A0ABR8CDC4</accession>
<evidence type="ECO:0008006" key="4">
    <source>
        <dbReference type="Google" id="ProtNLM"/>
    </source>
</evidence>